<dbReference type="EMBL" id="CP036278">
    <property type="protein sequence ID" value="QDU57167.1"/>
    <property type="molecule type" value="Genomic_DNA"/>
</dbReference>
<keyword evidence="1" id="KW-1133">Transmembrane helix</keyword>
<sequence length="238" mass="25556">MAIQVTCPGCLKRFSVGDQHAGKQGPCPNCKKTITIPKLEDQVIVHEAPPEGPVDSQGRSVLKTYRKKDAKFSPIMAGVAVGVVVLAVVAAVLMKSAVQADSLASIAIMAVAAAVLAPPIVAGGYMFLRDDELEPYRGTMLWVRAIACGLGFVVAWLLYGFILSRFTTPEDIVAGLEWWQLLIPLVVMFMVGLLASYTSLDLEPISAIMLFALFFISTGLLRVVMDLPFVPGLVFGSN</sequence>
<name>A0A518AR15_9BACT</name>
<proteinExistence type="predicted"/>
<reference evidence="2 3" key="1">
    <citation type="submission" date="2019-02" db="EMBL/GenBank/DDBJ databases">
        <title>Deep-cultivation of Planctomycetes and their phenomic and genomic characterization uncovers novel biology.</title>
        <authorList>
            <person name="Wiegand S."/>
            <person name="Jogler M."/>
            <person name="Boedeker C."/>
            <person name="Pinto D."/>
            <person name="Vollmers J."/>
            <person name="Rivas-Marin E."/>
            <person name="Kohn T."/>
            <person name="Peeters S.H."/>
            <person name="Heuer A."/>
            <person name="Rast P."/>
            <person name="Oberbeckmann S."/>
            <person name="Bunk B."/>
            <person name="Jeske O."/>
            <person name="Meyerdierks A."/>
            <person name="Storesund J.E."/>
            <person name="Kallscheuer N."/>
            <person name="Luecker S."/>
            <person name="Lage O.M."/>
            <person name="Pohl T."/>
            <person name="Merkel B.J."/>
            <person name="Hornburger P."/>
            <person name="Mueller R.-W."/>
            <person name="Bruemmer F."/>
            <person name="Labrenz M."/>
            <person name="Spormann A.M."/>
            <person name="Op den Camp H."/>
            <person name="Overmann J."/>
            <person name="Amann R."/>
            <person name="Jetten M.S.M."/>
            <person name="Mascher T."/>
            <person name="Medema M.H."/>
            <person name="Devos D.P."/>
            <person name="Kaster A.-K."/>
            <person name="Ovreas L."/>
            <person name="Rohde M."/>
            <person name="Galperin M.Y."/>
            <person name="Jogler C."/>
        </authorList>
    </citation>
    <scope>NUCLEOTIDE SEQUENCE [LARGE SCALE GENOMIC DNA]</scope>
    <source>
        <strain evidence="2 3">Pan181</strain>
    </source>
</reference>
<dbReference type="RefSeq" id="WP_145248151.1">
    <property type="nucleotide sequence ID" value="NZ_CP036278.1"/>
</dbReference>
<keyword evidence="3" id="KW-1185">Reference proteome</keyword>
<feature type="transmembrane region" description="Helical" evidence="1">
    <location>
        <begin position="72"/>
        <end position="94"/>
    </location>
</feature>
<feature type="transmembrane region" description="Helical" evidence="1">
    <location>
        <begin position="140"/>
        <end position="159"/>
    </location>
</feature>
<feature type="transmembrane region" description="Helical" evidence="1">
    <location>
        <begin position="106"/>
        <end position="128"/>
    </location>
</feature>
<dbReference type="OrthoDB" id="284830at2"/>
<feature type="transmembrane region" description="Helical" evidence="1">
    <location>
        <begin position="207"/>
        <end position="225"/>
    </location>
</feature>
<keyword evidence="1" id="KW-0472">Membrane</keyword>
<gene>
    <name evidence="2" type="ORF">Pan181_33810</name>
</gene>
<dbReference type="KEGG" id="amuc:Pan181_33810"/>
<protein>
    <submittedName>
        <fullName evidence="2">Uncharacterized protein</fullName>
    </submittedName>
</protein>
<evidence type="ECO:0000313" key="3">
    <source>
        <dbReference type="Proteomes" id="UP000315750"/>
    </source>
</evidence>
<dbReference type="AlphaFoldDB" id="A0A518AR15"/>
<feature type="transmembrane region" description="Helical" evidence="1">
    <location>
        <begin position="179"/>
        <end position="200"/>
    </location>
</feature>
<accession>A0A518AR15</accession>
<evidence type="ECO:0000313" key="2">
    <source>
        <dbReference type="EMBL" id="QDU57167.1"/>
    </source>
</evidence>
<dbReference type="Proteomes" id="UP000315750">
    <property type="component" value="Chromosome"/>
</dbReference>
<organism evidence="2 3">
    <name type="scientific">Aeoliella mucimassa</name>
    <dbReference type="NCBI Taxonomy" id="2527972"/>
    <lineage>
        <taxon>Bacteria</taxon>
        <taxon>Pseudomonadati</taxon>
        <taxon>Planctomycetota</taxon>
        <taxon>Planctomycetia</taxon>
        <taxon>Pirellulales</taxon>
        <taxon>Lacipirellulaceae</taxon>
        <taxon>Aeoliella</taxon>
    </lineage>
</organism>
<evidence type="ECO:0000256" key="1">
    <source>
        <dbReference type="SAM" id="Phobius"/>
    </source>
</evidence>
<keyword evidence="1" id="KW-0812">Transmembrane</keyword>